<dbReference type="EMBL" id="CAEZUP010000181">
    <property type="protein sequence ID" value="CAB4628507.1"/>
    <property type="molecule type" value="Genomic_DNA"/>
</dbReference>
<dbReference type="SUPFAM" id="SSF47240">
    <property type="entry name" value="Ferritin-like"/>
    <property type="match status" value="1"/>
</dbReference>
<name>A0A6J6IUX9_9ZZZZ</name>
<gene>
    <name evidence="2" type="ORF">UFOPK1835_02273</name>
</gene>
<proteinExistence type="predicted"/>
<dbReference type="CDD" id="cd00657">
    <property type="entry name" value="Ferritin_like"/>
    <property type="match status" value="1"/>
</dbReference>
<dbReference type="AlphaFoldDB" id="A0A6J6IUX9"/>
<dbReference type="Pfam" id="PF13668">
    <property type="entry name" value="Ferritin_2"/>
    <property type="match status" value="1"/>
</dbReference>
<accession>A0A6J6IUX9</accession>
<feature type="region of interest" description="Disordered" evidence="1">
    <location>
        <begin position="1"/>
        <end position="29"/>
    </location>
</feature>
<feature type="compositionally biased region" description="Basic and acidic residues" evidence="1">
    <location>
        <begin position="1"/>
        <end position="26"/>
    </location>
</feature>
<dbReference type="InterPro" id="IPR009078">
    <property type="entry name" value="Ferritin-like_SF"/>
</dbReference>
<sequence>MTNDRNDFSSDEIRRQLRESDTEHNEAMPAWNEALEIILDPETDATEDEKAHFLGLPARRAFLVGGSVLAGSAFLAACKKPKQQTAVTGTTLPKASVTTTTAPGSEATNKILLRTAQSIEVLAVDVYQKAIDSGLVTTASLVDMMKLFQSQHREHGAALDAPIKAAGGTVVTTANEYLMTNTVDKALTELTDEKSVLALAREVESIAAQTYTKASYVLTLPALRQASMSIGAIEARHITVLNAALGYTIVPLATMPTRLAIDPKGYVTA</sequence>
<dbReference type="InterPro" id="IPR012347">
    <property type="entry name" value="Ferritin-like"/>
</dbReference>
<dbReference type="Gene3D" id="1.20.1260.10">
    <property type="match status" value="1"/>
</dbReference>
<protein>
    <submittedName>
        <fullName evidence="2">Unannotated protein</fullName>
    </submittedName>
</protein>
<organism evidence="2">
    <name type="scientific">freshwater metagenome</name>
    <dbReference type="NCBI Taxonomy" id="449393"/>
    <lineage>
        <taxon>unclassified sequences</taxon>
        <taxon>metagenomes</taxon>
        <taxon>ecological metagenomes</taxon>
    </lineage>
</organism>
<reference evidence="2" key="1">
    <citation type="submission" date="2020-05" db="EMBL/GenBank/DDBJ databases">
        <authorList>
            <person name="Chiriac C."/>
            <person name="Salcher M."/>
            <person name="Ghai R."/>
            <person name="Kavagutti S V."/>
        </authorList>
    </citation>
    <scope>NUCLEOTIDE SEQUENCE</scope>
</reference>
<evidence type="ECO:0000313" key="2">
    <source>
        <dbReference type="EMBL" id="CAB4628507.1"/>
    </source>
</evidence>
<evidence type="ECO:0000256" key="1">
    <source>
        <dbReference type="SAM" id="MobiDB-lite"/>
    </source>
</evidence>